<dbReference type="EMBL" id="CAADFU010000053">
    <property type="protein sequence ID" value="VFK45414.1"/>
    <property type="molecule type" value="Genomic_DNA"/>
</dbReference>
<dbReference type="AlphaFoldDB" id="A0A450YF05"/>
<evidence type="ECO:0000313" key="1">
    <source>
        <dbReference type="EMBL" id="VFK40114.1"/>
    </source>
</evidence>
<accession>A0A450YF05</accession>
<dbReference type="EMBL" id="CAADFR010000053">
    <property type="protein sequence ID" value="VFK40114.1"/>
    <property type="molecule type" value="Genomic_DNA"/>
</dbReference>
<organism evidence="1">
    <name type="scientific">Candidatus Kentrum sp. SD</name>
    <dbReference type="NCBI Taxonomy" id="2126332"/>
    <lineage>
        <taxon>Bacteria</taxon>
        <taxon>Pseudomonadati</taxon>
        <taxon>Pseudomonadota</taxon>
        <taxon>Gammaproteobacteria</taxon>
        <taxon>Candidatus Kentrum</taxon>
    </lineage>
</organism>
<gene>
    <name evidence="2" type="ORF">BECKSD772E_GA0070983_10538</name>
    <name evidence="1" type="ORF">BECKSD772F_GA0070984_10538</name>
</gene>
<protein>
    <submittedName>
        <fullName evidence="1">Uncharacterized protein</fullName>
    </submittedName>
</protein>
<reference evidence="1" key="1">
    <citation type="submission" date="2019-02" db="EMBL/GenBank/DDBJ databases">
        <authorList>
            <person name="Gruber-Vodicka R. H."/>
            <person name="Seah K. B. B."/>
        </authorList>
    </citation>
    <scope>NUCLEOTIDE SEQUENCE</scope>
    <source>
        <strain evidence="2">BECK_S1320</strain>
        <strain evidence="1">BECK_S1321</strain>
    </source>
</reference>
<name>A0A450YF05_9GAMM</name>
<proteinExistence type="predicted"/>
<sequence length="41" mass="4745">MEQDRKRSDYDCFVSGLVLRESMADDPIGARREALTCYFSL</sequence>
<evidence type="ECO:0000313" key="2">
    <source>
        <dbReference type="EMBL" id="VFK45414.1"/>
    </source>
</evidence>